<reference evidence="1 2" key="1">
    <citation type="journal article" date="2014" name="Nature">
        <title>The genome of the recently domesticated crop plant sugar beet (Beta vulgaris).</title>
        <authorList>
            <person name="Dohm J.C."/>
            <person name="Minoche A.E."/>
            <person name="Holtgrawe D."/>
            <person name="Capella-Gutierrez S."/>
            <person name="Zakrzewski F."/>
            <person name="Tafer H."/>
            <person name="Rupp O."/>
            <person name="Sorensen T.R."/>
            <person name="Stracke R."/>
            <person name="Reinhardt R."/>
            <person name="Goesmann A."/>
            <person name="Kraft T."/>
            <person name="Schulz B."/>
            <person name="Stadler P.F."/>
            <person name="Schmidt T."/>
            <person name="Gabaldon T."/>
            <person name="Lehrach H."/>
            <person name="Weisshaar B."/>
            <person name="Himmelbauer H."/>
        </authorList>
    </citation>
    <scope>NUCLEOTIDE SEQUENCE [LARGE SCALE GENOMIC DNA]</scope>
    <source>
        <tissue evidence="1">Taproot</tissue>
    </source>
</reference>
<keyword evidence="2" id="KW-1185">Reference proteome</keyword>
<dbReference type="EMBL" id="KQ090289">
    <property type="protein sequence ID" value="KMS97887.1"/>
    <property type="molecule type" value="Genomic_DNA"/>
</dbReference>
<accession>A0A0J8BD52</accession>
<name>A0A0J8BD52_BETVV</name>
<organism evidence="1 2">
    <name type="scientific">Beta vulgaris subsp. vulgaris</name>
    <name type="common">Beet</name>
    <dbReference type="NCBI Taxonomy" id="3555"/>
    <lineage>
        <taxon>Eukaryota</taxon>
        <taxon>Viridiplantae</taxon>
        <taxon>Streptophyta</taxon>
        <taxon>Embryophyta</taxon>
        <taxon>Tracheophyta</taxon>
        <taxon>Spermatophyta</taxon>
        <taxon>Magnoliopsida</taxon>
        <taxon>eudicotyledons</taxon>
        <taxon>Gunneridae</taxon>
        <taxon>Pentapetalae</taxon>
        <taxon>Caryophyllales</taxon>
        <taxon>Chenopodiaceae</taxon>
        <taxon>Betoideae</taxon>
        <taxon>Beta</taxon>
    </lineage>
</organism>
<proteinExistence type="predicted"/>
<gene>
    <name evidence="1" type="ORF">BVRB_5g123160</name>
</gene>
<sequence length="56" mass="6552">MQQVNPTEQQHARPGLTGHMNFSLLSRKTIQPEPNQTRIRSQPELLFIFFFSLRLA</sequence>
<evidence type="ECO:0000313" key="1">
    <source>
        <dbReference type="EMBL" id="KMS97887.1"/>
    </source>
</evidence>
<protein>
    <submittedName>
        <fullName evidence="1">Uncharacterized protein</fullName>
    </submittedName>
</protein>
<dbReference type="AlphaFoldDB" id="A0A0J8BD52"/>
<dbReference type="Gramene" id="KMS97887">
    <property type="protein sequence ID" value="KMS97887"/>
    <property type="gene ID" value="BVRB_5g123160"/>
</dbReference>
<dbReference type="Proteomes" id="UP000035740">
    <property type="component" value="Unassembled WGS sequence"/>
</dbReference>
<evidence type="ECO:0000313" key="2">
    <source>
        <dbReference type="Proteomes" id="UP000035740"/>
    </source>
</evidence>